<keyword evidence="5 6" id="KW-0720">Serine protease</keyword>
<dbReference type="GO" id="GO:0016787">
    <property type="term" value="F:hydrolase activity"/>
    <property type="evidence" value="ECO:0007669"/>
    <property type="project" value="UniProtKB-KW"/>
</dbReference>
<evidence type="ECO:0000256" key="6">
    <source>
        <dbReference type="RuleBase" id="RU004296"/>
    </source>
</evidence>
<proteinExistence type="inferred from homology"/>
<dbReference type="InterPro" id="IPR001254">
    <property type="entry name" value="Trypsin_dom"/>
</dbReference>
<accession>A0ABS9KUZ5</accession>
<keyword evidence="9" id="KW-1185">Reference proteome</keyword>
<comment type="caution">
    <text evidence="8">The sequence shown here is derived from an EMBL/GenBank/DDBJ whole genome shotgun (WGS) entry which is preliminary data.</text>
</comment>
<dbReference type="PANTHER" id="PTHR15462:SF8">
    <property type="entry name" value="SERINE PROTEASE"/>
    <property type="match status" value="1"/>
</dbReference>
<dbReference type="Pfam" id="PF00089">
    <property type="entry name" value="Trypsin"/>
    <property type="match status" value="1"/>
</dbReference>
<dbReference type="Proteomes" id="UP001165367">
    <property type="component" value="Unassembled WGS sequence"/>
</dbReference>
<feature type="domain" description="Peptidase S1" evidence="7">
    <location>
        <begin position="34"/>
        <end position="234"/>
    </location>
</feature>
<dbReference type="EMBL" id="JAKLTR010000012">
    <property type="protein sequence ID" value="MCG2616167.1"/>
    <property type="molecule type" value="Genomic_DNA"/>
</dbReference>
<dbReference type="InterPro" id="IPR008256">
    <property type="entry name" value="Peptidase_S1B"/>
</dbReference>
<reference evidence="8" key="1">
    <citation type="submission" date="2022-01" db="EMBL/GenBank/DDBJ databases">
        <authorList>
            <person name="Jo J.-H."/>
            <person name="Im W.-T."/>
        </authorList>
    </citation>
    <scope>NUCLEOTIDE SEQUENCE</scope>
    <source>
        <strain evidence="8">NA20</strain>
    </source>
</reference>
<dbReference type="InterPro" id="IPR043504">
    <property type="entry name" value="Peptidase_S1_PA_chymotrypsin"/>
</dbReference>
<dbReference type="PANTHER" id="PTHR15462">
    <property type="entry name" value="SERINE PROTEASE"/>
    <property type="match status" value="1"/>
</dbReference>
<keyword evidence="2 6" id="KW-0645">Protease</keyword>
<keyword evidence="4 6" id="KW-0378">Hydrolase</keyword>
<dbReference type="InterPro" id="IPR009003">
    <property type="entry name" value="Peptidase_S1_PA"/>
</dbReference>
<evidence type="ECO:0000256" key="3">
    <source>
        <dbReference type="ARBA" id="ARBA00022729"/>
    </source>
</evidence>
<dbReference type="EC" id="3.4.21.-" evidence="6"/>
<keyword evidence="3" id="KW-0732">Signal</keyword>
<dbReference type="RefSeq" id="WP_237874705.1">
    <property type="nucleotide sequence ID" value="NZ_JAKLTR010000012.1"/>
</dbReference>
<sequence>MQTLSKNNSDIHFPGSKMTRIVDTTNFIFPFICLLQIKFGSGIKGHATGTLINGKYVLTAAHNVHNKQYGKAIEVTVIPGQNGDLKPFGEFQMERFFVPDEYADDPASIPAEEENIVQEDHVYDYALIELKEADNRQNPLSIHVATNEELTQGDASITGYPGDKPAGSMWEASGQLRIKKEVPALLFYQISTFRGDSGSGIQKNIDKNCFITGIHVAGSSEENTNFGVRITQEVSARISQWMQQK</sequence>
<organism evidence="8 9">
    <name type="scientific">Terrimonas ginsenosidimutans</name>
    <dbReference type="NCBI Taxonomy" id="2908004"/>
    <lineage>
        <taxon>Bacteria</taxon>
        <taxon>Pseudomonadati</taxon>
        <taxon>Bacteroidota</taxon>
        <taxon>Chitinophagia</taxon>
        <taxon>Chitinophagales</taxon>
        <taxon>Chitinophagaceae</taxon>
        <taxon>Terrimonas</taxon>
    </lineage>
</organism>
<name>A0ABS9KUZ5_9BACT</name>
<evidence type="ECO:0000256" key="1">
    <source>
        <dbReference type="ARBA" id="ARBA00008764"/>
    </source>
</evidence>
<evidence type="ECO:0000313" key="8">
    <source>
        <dbReference type="EMBL" id="MCG2616167.1"/>
    </source>
</evidence>
<dbReference type="PRINTS" id="PR00839">
    <property type="entry name" value="V8PROTEASE"/>
</dbReference>
<protein>
    <recommendedName>
        <fullName evidence="6">Serine protease</fullName>
        <ecNumber evidence="6">3.4.21.-</ecNumber>
    </recommendedName>
</protein>
<comment type="similarity">
    <text evidence="1 6">Belongs to the peptidase S1B family.</text>
</comment>
<dbReference type="InterPro" id="IPR050966">
    <property type="entry name" value="Glutamyl_endopeptidase"/>
</dbReference>
<evidence type="ECO:0000313" key="9">
    <source>
        <dbReference type="Proteomes" id="UP001165367"/>
    </source>
</evidence>
<evidence type="ECO:0000256" key="2">
    <source>
        <dbReference type="ARBA" id="ARBA00022670"/>
    </source>
</evidence>
<evidence type="ECO:0000259" key="7">
    <source>
        <dbReference type="Pfam" id="PF00089"/>
    </source>
</evidence>
<dbReference type="Gene3D" id="2.40.10.10">
    <property type="entry name" value="Trypsin-like serine proteases"/>
    <property type="match status" value="2"/>
</dbReference>
<evidence type="ECO:0000256" key="4">
    <source>
        <dbReference type="ARBA" id="ARBA00022801"/>
    </source>
</evidence>
<gene>
    <name evidence="8" type="ORF">LZZ85_17855</name>
</gene>
<evidence type="ECO:0000256" key="5">
    <source>
        <dbReference type="ARBA" id="ARBA00022825"/>
    </source>
</evidence>
<dbReference type="SUPFAM" id="SSF50494">
    <property type="entry name" value="Trypsin-like serine proteases"/>
    <property type="match status" value="1"/>
</dbReference>